<dbReference type="RefSeq" id="WP_036714830.1">
    <property type="nucleotide sequence ID" value="NZ_JARLKN010000041.1"/>
</dbReference>
<proteinExistence type="predicted"/>
<dbReference type="EMBL" id="JAUMKJ010000012">
    <property type="protein sequence ID" value="MDO3677658.1"/>
    <property type="molecule type" value="Genomic_DNA"/>
</dbReference>
<dbReference type="PRINTS" id="PR00455">
    <property type="entry name" value="HTHTETR"/>
</dbReference>
<dbReference type="Pfam" id="PF00440">
    <property type="entry name" value="TetR_N"/>
    <property type="match status" value="1"/>
</dbReference>
<dbReference type="PANTHER" id="PTHR30055">
    <property type="entry name" value="HTH-TYPE TRANSCRIPTIONAL REGULATOR RUTR"/>
    <property type="match status" value="1"/>
</dbReference>
<evidence type="ECO:0000256" key="2">
    <source>
        <dbReference type="PROSITE-ProRule" id="PRU00335"/>
    </source>
</evidence>
<sequence length="211" mass="23952">MPHPTFFNLPADKRNLIFEAAVEEFYEFGYAKASISRIVAKTGIAKGSFYQYFEDKKDLYKHVLEVIGRQKTEFSAAAFHDLERNDLLQMVRELFVSGIRFYRAHPKLASIAGDFAKLREPELKREITGDAAVKSNEFFIRLIERQKESGRIAPDVDAPVLADLIAFLSVYVAEHYADQALFGSEKQAMKTIDSLIWIVENGIAATNRPGR</sequence>
<dbReference type="SUPFAM" id="SSF48498">
    <property type="entry name" value="Tetracyclin repressor-like, C-terminal domain"/>
    <property type="match status" value="1"/>
</dbReference>
<keyword evidence="5" id="KW-1185">Reference proteome</keyword>
<feature type="DNA-binding region" description="H-T-H motif" evidence="2">
    <location>
        <begin position="34"/>
        <end position="53"/>
    </location>
</feature>
<dbReference type="PROSITE" id="PS50977">
    <property type="entry name" value="HTH_TETR_2"/>
    <property type="match status" value="1"/>
</dbReference>
<evidence type="ECO:0000259" key="3">
    <source>
        <dbReference type="PROSITE" id="PS50977"/>
    </source>
</evidence>
<evidence type="ECO:0000313" key="5">
    <source>
        <dbReference type="Proteomes" id="UP001168883"/>
    </source>
</evidence>
<dbReference type="InterPro" id="IPR023772">
    <property type="entry name" value="DNA-bd_HTH_TetR-type_CS"/>
</dbReference>
<dbReference type="InterPro" id="IPR050109">
    <property type="entry name" value="HTH-type_TetR-like_transc_reg"/>
</dbReference>
<dbReference type="PANTHER" id="PTHR30055:SF226">
    <property type="entry name" value="HTH-TYPE TRANSCRIPTIONAL REGULATOR PKSA"/>
    <property type="match status" value="1"/>
</dbReference>
<dbReference type="InterPro" id="IPR036271">
    <property type="entry name" value="Tet_transcr_reg_TetR-rel_C_sf"/>
</dbReference>
<organism evidence="4 5">
    <name type="scientific">Paenibacillus ehimensis</name>
    <dbReference type="NCBI Taxonomy" id="79264"/>
    <lineage>
        <taxon>Bacteria</taxon>
        <taxon>Bacillati</taxon>
        <taxon>Bacillota</taxon>
        <taxon>Bacilli</taxon>
        <taxon>Bacillales</taxon>
        <taxon>Paenibacillaceae</taxon>
        <taxon>Paenibacillus</taxon>
    </lineage>
</organism>
<dbReference type="Gene3D" id="1.10.357.10">
    <property type="entry name" value="Tetracycline Repressor, domain 2"/>
    <property type="match status" value="1"/>
</dbReference>
<reference evidence="4" key="1">
    <citation type="submission" date="2023-07" db="EMBL/GenBank/DDBJ databases">
        <authorList>
            <person name="Aktuganov G."/>
            <person name="Boyko T."/>
            <person name="Delegan Y."/>
            <person name="Galimzianova N."/>
            <person name="Gilvanova E."/>
            <person name="Korobov V."/>
            <person name="Kuzmina L."/>
            <person name="Melentiev A."/>
            <person name="Milman P."/>
            <person name="Ryabova A."/>
            <person name="Stupak E."/>
            <person name="Yasakov T."/>
            <person name="Zharikova N."/>
            <person name="Zhurenko E."/>
        </authorList>
    </citation>
    <scope>NUCLEOTIDE SEQUENCE</scope>
    <source>
        <strain evidence="4">IB-739</strain>
    </source>
</reference>
<evidence type="ECO:0000313" key="4">
    <source>
        <dbReference type="EMBL" id="MDO3677658.1"/>
    </source>
</evidence>
<comment type="caution">
    <text evidence="4">The sequence shown here is derived from an EMBL/GenBank/DDBJ whole genome shotgun (WGS) entry which is preliminary data.</text>
</comment>
<dbReference type="PROSITE" id="PS01081">
    <property type="entry name" value="HTH_TETR_1"/>
    <property type="match status" value="1"/>
</dbReference>
<dbReference type="InterPro" id="IPR009057">
    <property type="entry name" value="Homeodomain-like_sf"/>
</dbReference>
<dbReference type="InterPro" id="IPR001647">
    <property type="entry name" value="HTH_TetR"/>
</dbReference>
<accession>A0ABT8V972</accession>
<feature type="domain" description="HTH tetR-type" evidence="3">
    <location>
        <begin position="11"/>
        <end position="71"/>
    </location>
</feature>
<name>A0ABT8V972_9BACL</name>
<keyword evidence="1 2" id="KW-0238">DNA-binding</keyword>
<gene>
    <name evidence="4" type="ORF">Q3C12_11660</name>
</gene>
<evidence type="ECO:0000256" key="1">
    <source>
        <dbReference type="ARBA" id="ARBA00023125"/>
    </source>
</evidence>
<protein>
    <submittedName>
        <fullName evidence="4">TetR/AcrR family transcriptional regulator</fullName>
    </submittedName>
</protein>
<dbReference type="SUPFAM" id="SSF46689">
    <property type="entry name" value="Homeodomain-like"/>
    <property type="match status" value="1"/>
</dbReference>
<dbReference type="Proteomes" id="UP001168883">
    <property type="component" value="Unassembled WGS sequence"/>
</dbReference>